<reference evidence="2" key="1">
    <citation type="submission" date="2019-08" db="EMBL/GenBank/DDBJ databases">
        <authorList>
            <person name="Kucharzyk K."/>
            <person name="Murdoch R.W."/>
            <person name="Higgins S."/>
            <person name="Loffler F."/>
        </authorList>
    </citation>
    <scope>NUCLEOTIDE SEQUENCE</scope>
</reference>
<accession>A0A644YAM3</accession>
<feature type="transmembrane region" description="Helical" evidence="1">
    <location>
        <begin position="143"/>
        <end position="161"/>
    </location>
</feature>
<proteinExistence type="predicted"/>
<protein>
    <submittedName>
        <fullName evidence="2">Uncharacterized protein</fullName>
    </submittedName>
</protein>
<dbReference type="AlphaFoldDB" id="A0A644YAM3"/>
<keyword evidence="1" id="KW-1133">Transmembrane helix</keyword>
<evidence type="ECO:0000313" key="2">
    <source>
        <dbReference type="EMBL" id="MPM25540.1"/>
    </source>
</evidence>
<dbReference type="EMBL" id="VSSQ01004521">
    <property type="protein sequence ID" value="MPM25540.1"/>
    <property type="molecule type" value="Genomic_DNA"/>
</dbReference>
<gene>
    <name evidence="2" type="ORF">SDC9_72036</name>
</gene>
<keyword evidence="1" id="KW-0812">Transmembrane</keyword>
<keyword evidence="1" id="KW-0472">Membrane</keyword>
<sequence>MLKKEAVLYAFTMFLLLSVGIWFQLTFRISYDDTMSTDWGKYSGMILFGLTTIVIINALMLIRVNSYRDLDTKVVEQNRFSRGLWVGIYEYFIKPCKDITSYLLSYIYAMLFFSLFGIAYTLYLRAGNAAWQVWKMYYDKTPSFMGAFWGTTLVFMVRLIYMPDKNRADDNEEVV</sequence>
<comment type="caution">
    <text evidence="2">The sequence shown here is derived from an EMBL/GenBank/DDBJ whole genome shotgun (WGS) entry which is preliminary data.</text>
</comment>
<feature type="transmembrane region" description="Helical" evidence="1">
    <location>
        <begin position="7"/>
        <end position="25"/>
    </location>
</feature>
<organism evidence="2">
    <name type="scientific">bioreactor metagenome</name>
    <dbReference type="NCBI Taxonomy" id="1076179"/>
    <lineage>
        <taxon>unclassified sequences</taxon>
        <taxon>metagenomes</taxon>
        <taxon>ecological metagenomes</taxon>
    </lineage>
</organism>
<evidence type="ECO:0000256" key="1">
    <source>
        <dbReference type="SAM" id="Phobius"/>
    </source>
</evidence>
<name>A0A644YAM3_9ZZZZ</name>
<feature type="transmembrane region" description="Helical" evidence="1">
    <location>
        <begin position="45"/>
        <end position="64"/>
    </location>
</feature>
<feature type="transmembrane region" description="Helical" evidence="1">
    <location>
        <begin position="103"/>
        <end position="123"/>
    </location>
</feature>